<reference evidence="3" key="1">
    <citation type="submission" date="2022-11" db="UniProtKB">
        <authorList>
            <consortium name="WormBaseParasite"/>
        </authorList>
    </citation>
    <scope>IDENTIFICATION</scope>
</reference>
<feature type="chain" id="PRO_5037380471" evidence="1">
    <location>
        <begin position="16"/>
        <end position="59"/>
    </location>
</feature>
<evidence type="ECO:0000313" key="2">
    <source>
        <dbReference type="Proteomes" id="UP000887565"/>
    </source>
</evidence>
<evidence type="ECO:0000256" key="1">
    <source>
        <dbReference type="SAM" id="SignalP"/>
    </source>
</evidence>
<dbReference type="Proteomes" id="UP000887565">
    <property type="component" value="Unplaced"/>
</dbReference>
<keyword evidence="1" id="KW-0732">Signal</keyword>
<dbReference type="AlphaFoldDB" id="A0A915KP04"/>
<protein>
    <submittedName>
        <fullName evidence="3">Uncharacterized protein</fullName>
    </submittedName>
</protein>
<accession>A0A915KP04</accession>
<keyword evidence="2" id="KW-1185">Reference proteome</keyword>
<organism evidence="2 3">
    <name type="scientific">Romanomermis culicivorax</name>
    <name type="common">Nematode worm</name>
    <dbReference type="NCBI Taxonomy" id="13658"/>
    <lineage>
        <taxon>Eukaryota</taxon>
        <taxon>Metazoa</taxon>
        <taxon>Ecdysozoa</taxon>
        <taxon>Nematoda</taxon>
        <taxon>Enoplea</taxon>
        <taxon>Dorylaimia</taxon>
        <taxon>Mermithida</taxon>
        <taxon>Mermithoidea</taxon>
        <taxon>Mermithidae</taxon>
        <taxon>Romanomermis</taxon>
    </lineage>
</organism>
<proteinExistence type="predicted"/>
<feature type="signal peptide" evidence="1">
    <location>
        <begin position="1"/>
        <end position="15"/>
    </location>
</feature>
<evidence type="ECO:0000313" key="3">
    <source>
        <dbReference type="WBParaSite" id="nRc.2.0.1.t40587-RA"/>
    </source>
</evidence>
<sequence length="59" mass="6703">MRLLFITCLSVLILASFELPLPEETTLSLLEQLGTTNYDELYDDDYYDEEATATNIAPI</sequence>
<dbReference type="WBParaSite" id="nRc.2.0.1.t40587-RA">
    <property type="protein sequence ID" value="nRc.2.0.1.t40587-RA"/>
    <property type="gene ID" value="nRc.2.0.1.g40587"/>
</dbReference>
<name>A0A915KP04_ROMCU</name>